<feature type="region of interest" description="Disordered" evidence="1">
    <location>
        <begin position="60"/>
        <end position="90"/>
    </location>
</feature>
<evidence type="ECO:0000313" key="3">
    <source>
        <dbReference type="Proteomes" id="UP001596263"/>
    </source>
</evidence>
<sequence>MPAENPTVLVSVTLWPGATLRDAVRRLRLADDEVDMAYGLVGVDPARHLYALLVTPSAGERIRGTSGAGGPYADPRIEPFGPPEPGDDKD</sequence>
<proteinExistence type="predicted"/>
<evidence type="ECO:0000313" key="2">
    <source>
        <dbReference type="EMBL" id="MFC5213169.1"/>
    </source>
</evidence>
<comment type="caution">
    <text evidence="2">The sequence shown here is derived from an EMBL/GenBank/DDBJ whole genome shotgun (WGS) entry which is preliminary data.</text>
</comment>
<dbReference type="EMBL" id="JBHSKM010000002">
    <property type="protein sequence ID" value="MFC5213169.1"/>
    <property type="molecule type" value="Genomic_DNA"/>
</dbReference>
<keyword evidence="3" id="KW-1185">Reference proteome</keyword>
<dbReference type="RefSeq" id="WP_380847035.1">
    <property type="nucleotide sequence ID" value="NZ_JBHSKM010000002.1"/>
</dbReference>
<accession>A0ABW0CBI0</accession>
<protein>
    <submittedName>
        <fullName evidence="2">Uncharacterized protein</fullName>
    </submittedName>
</protein>
<name>A0ABW0CBI0_STRCD</name>
<organism evidence="2 3">
    <name type="scientific">Streptomyces coerulescens</name>
    <dbReference type="NCBI Taxonomy" id="29304"/>
    <lineage>
        <taxon>Bacteria</taxon>
        <taxon>Bacillati</taxon>
        <taxon>Actinomycetota</taxon>
        <taxon>Actinomycetes</taxon>
        <taxon>Kitasatosporales</taxon>
        <taxon>Streptomycetaceae</taxon>
        <taxon>Streptomyces</taxon>
    </lineage>
</organism>
<dbReference type="Proteomes" id="UP001596263">
    <property type="component" value="Unassembled WGS sequence"/>
</dbReference>
<gene>
    <name evidence="2" type="ORF">ACFPQ9_04900</name>
</gene>
<evidence type="ECO:0000256" key="1">
    <source>
        <dbReference type="SAM" id="MobiDB-lite"/>
    </source>
</evidence>
<reference evidence="3" key="1">
    <citation type="journal article" date="2019" name="Int. J. Syst. Evol. Microbiol.">
        <title>The Global Catalogue of Microorganisms (GCM) 10K type strain sequencing project: providing services to taxonomists for standard genome sequencing and annotation.</title>
        <authorList>
            <consortium name="The Broad Institute Genomics Platform"/>
            <consortium name="The Broad Institute Genome Sequencing Center for Infectious Disease"/>
            <person name="Wu L."/>
            <person name="Ma J."/>
        </authorList>
    </citation>
    <scope>NUCLEOTIDE SEQUENCE [LARGE SCALE GENOMIC DNA]</scope>
    <source>
        <strain evidence="3">KCTC 42586</strain>
    </source>
</reference>